<dbReference type="AlphaFoldDB" id="A0A1I1DBM5"/>
<sequence length="178" mass="20327">MFGEFIFFIADYIAISKRYRWFDILLPLIITIIIAVFVPSSIFKLDNSFLGNVLTLVGVLAGFNITALTVLITADNKNLDELKSKKTSSVLNRETISLYKALYVFISYSVFLAFAILFIEIIGYIIPVKQTFGIFIYGILSCLNVTAIMHLILLNIRNITFIYFSFFNQKDSERKKTS</sequence>
<feature type="transmembrane region" description="Helical" evidence="1">
    <location>
        <begin position="21"/>
        <end position="43"/>
    </location>
</feature>
<feature type="transmembrane region" description="Helical" evidence="1">
    <location>
        <begin position="132"/>
        <end position="154"/>
    </location>
</feature>
<dbReference type="Proteomes" id="UP000199438">
    <property type="component" value="Unassembled WGS sequence"/>
</dbReference>
<proteinExistence type="predicted"/>
<keyword evidence="1" id="KW-1133">Transmembrane helix</keyword>
<organism evidence="2 3">
    <name type="scientific">Zunongwangia mangrovi</name>
    <dbReference type="NCBI Taxonomy" id="1334022"/>
    <lineage>
        <taxon>Bacteria</taxon>
        <taxon>Pseudomonadati</taxon>
        <taxon>Bacteroidota</taxon>
        <taxon>Flavobacteriia</taxon>
        <taxon>Flavobacteriales</taxon>
        <taxon>Flavobacteriaceae</taxon>
        <taxon>Zunongwangia</taxon>
    </lineage>
</organism>
<evidence type="ECO:0000313" key="2">
    <source>
        <dbReference type="EMBL" id="SFB71762.1"/>
    </source>
</evidence>
<feature type="transmembrane region" description="Helical" evidence="1">
    <location>
        <begin position="101"/>
        <end position="126"/>
    </location>
</feature>
<keyword evidence="1" id="KW-0812">Transmembrane</keyword>
<dbReference type="STRING" id="1334022.SAMN04487907_101237"/>
<name>A0A1I1DBM5_9FLAO</name>
<evidence type="ECO:0000256" key="1">
    <source>
        <dbReference type="SAM" id="Phobius"/>
    </source>
</evidence>
<keyword evidence="3" id="KW-1185">Reference proteome</keyword>
<evidence type="ECO:0000313" key="3">
    <source>
        <dbReference type="Proteomes" id="UP000199438"/>
    </source>
</evidence>
<gene>
    <name evidence="2" type="ORF">SAMN04487907_101237</name>
</gene>
<dbReference type="RefSeq" id="WP_092539571.1">
    <property type="nucleotide sequence ID" value="NZ_FOKV01000001.1"/>
</dbReference>
<reference evidence="3" key="1">
    <citation type="submission" date="2016-10" db="EMBL/GenBank/DDBJ databases">
        <authorList>
            <person name="Varghese N."/>
            <person name="Submissions S."/>
        </authorList>
    </citation>
    <scope>NUCLEOTIDE SEQUENCE [LARGE SCALE GENOMIC DNA]</scope>
    <source>
        <strain evidence="3">DSM 24499</strain>
    </source>
</reference>
<protein>
    <submittedName>
        <fullName evidence="2">Uncharacterized protein</fullName>
    </submittedName>
</protein>
<accession>A0A1I1DBM5</accession>
<feature type="transmembrane region" description="Helical" evidence="1">
    <location>
        <begin position="49"/>
        <end position="74"/>
    </location>
</feature>
<keyword evidence="1" id="KW-0472">Membrane</keyword>
<dbReference type="EMBL" id="FOKV01000001">
    <property type="protein sequence ID" value="SFB71762.1"/>
    <property type="molecule type" value="Genomic_DNA"/>
</dbReference>
<dbReference type="OrthoDB" id="1440137at2"/>